<reference evidence="6 7" key="1">
    <citation type="submission" date="2020-02" db="EMBL/GenBank/DDBJ databases">
        <authorList>
            <person name="Ma Q."/>
            <person name="Huang Y."/>
            <person name="Song X."/>
            <person name="Pei D."/>
        </authorList>
    </citation>
    <scope>NUCLEOTIDE SEQUENCE [LARGE SCALE GENOMIC DNA]</scope>
    <source>
        <strain evidence="6">Sxm20200214</strain>
        <tissue evidence="6">Leaf</tissue>
    </source>
</reference>
<evidence type="ECO:0000256" key="3">
    <source>
        <dbReference type="ARBA" id="ARBA00022801"/>
    </source>
</evidence>
<proteinExistence type="inferred from homology"/>
<comment type="similarity">
    <text evidence="1">Belongs to the peptidase C48 family.</text>
</comment>
<dbReference type="Gene3D" id="3.40.395.10">
    <property type="entry name" value="Adenoviral Proteinase, Chain A"/>
    <property type="match status" value="1"/>
</dbReference>
<gene>
    <name evidence="6" type="ORF">Bca52824_064213</name>
</gene>
<dbReference type="Proteomes" id="UP000886595">
    <property type="component" value="Unassembled WGS sequence"/>
</dbReference>
<evidence type="ECO:0000313" key="6">
    <source>
        <dbReference type="EMBL" id="KAG2269658.1"/>
    </source>
</evidence>
<dbReference type="GO" id="GO:0008234">
    <property type="term" value="F:cysteine-type peptidase activity"/>
    <property type="evidence" value="ECO:0007669"/>
    <property type="project" value="InterPro"/>
</dbReference>
<name>A0A8X7QKM7_BRACI</name>
<dbReference type="Pfam" id="PF02902">
    <property type="entry name" value="Peptidase_C48"/>
    <property type="match status" value="1"/>
</dbReference>
<accession>A0A8X7QKM7</accession>
<dbReference type="AlphaFoldDB" id="A0A8X7QKM7"/>
<keyword evidence="3" id="KW-0378">Hydrolase</keyword>
<comment type="caution">
    <text evidence="6">The sequence shown here is derived from an EMBL/GenBank/DDBJ whole genome shotgun (WGS) entry which is preliminary data.</text>
</comment>
<evidence type="ECO:0000256" key="4">
    <source>
        <dbReference type="SAM" id="MobiDB-lite"/>
    </source>
</evidence>
<sequence length="649" mass="72713">MVEAVPSLTEVVQETCSDSEDGSDEEVDDMSDKPKRKTLSPGHARNIDKQSDVLVKSIIDEDPLRPIDESTLDWSDEEDDQEVNNLVYLINTNFEFNKSMFVGGVTKLDVECMREFQNVTSKAKKSKKLSVLSLSNDPGYIASLVIEKIKPEFQTMEGNIMEVCKRVDSIEGSLVEVVQSVFATLKEEMLESARNLVTALSKDEDAGPSRIPGNVTNTVAASNGCPVREGNDQIIRNILDNLSSYSTPPDSPRLSQGENPTPTEKSEGLYGESLGDNVNQNLALSAHSHNHHTPGLIKQPLEGDNRVLGPVMDMPSFSLGLTQEEAMNGNHEITVTESVRLSLQPTANHVVDVEDQQQCRRSKRQKCVPHDLFQDYECGPDIVSRVKKSQKLIFSFHDRTEIDRKYARLLQKIHQHFIYKVCGLSISGKDILLIADRSRILTSKVVDMLIRLVQSRIQQQLSANREHSLVFLDNTYVAAITRSYQKFCKTRKKESYSFPKGVVQFFRITDVANLSHARYYFPLTVGRKHWVGICVDIHSAKITVLDCNTSLFTDAMMEKQVKTHLVMLPYLLTQSMQVCGSENPQRFAFERPKDLCQTENASDAGLMAVLFMSTHALYGLEACKIISTDVLVDEGRSAAVMAFECKDMV</sequence>
<keyword evidence="7" id="KW-1185">Reference proteome</keyword>
<evidence type="ECO:0000259" key="5">
    <source>
        <dbReference type="PROSITE" id="PS50600"/>
    </source>
</evidence>
<dbReference type="InterPro" id="IPR003653">
    <property type="entry name" value="Peptidase_C48_C"/>
</dbReference>
<evidence type="ECO:0000256" key="1">
    <source>
        <dbReference type="ARBA" id="ARBA00005234"/>
    </source>
</evidence>
<dbReference type="EMBL" id="JAAMPC010000013">
    <property type="protein sequence ID" value="KAG2269658.1"/>
    <property type="molecule type" value="Genomic_DNA"/>
</dbReference>
<feature type="compositionally biased region" description="Polar residues" evidence="4">
    <location>
        <begin position="242"/>
        <end position="263"/>
    </location>
</feature>
<organism evidence="6 7">
    <name type="scientific">Brassica carinata</name>
    <name type="common">Ethiopian mustard</name>
    <name type="synonym">Abyssinian cabbage</name>
    <dbReference type="NCBI Taxonomy" id="52824"/>
    <lineage>
        <taxon>Eukaryota</taxon>
        <taxon>Viridiplantae</taxon>
        <taxon>Streptophyta</taxon>
        <taxon>Embryophyta</taxon>
        <taxon>Tracheophyta</taxon>
        <taxon>Spermatophyta</taxon>
        <taxon>Magnoliopsida</taxon>
        <taxon>eudicotyledons</taxon>
        <taxon>Gunneridae</taxon>
        <taxon>Pentapetalae</taxon>
        <taxon>rosids</taxon>
        <taxon>malvids</taxon>
        <taxon>Brassicales</taxon>
        <taxon>Brassicaceae</taxon>
        <taxon>Brassiceae</taxon>
        <taxon>Brassica</taxon>
    </lineage>
</organism>
<keyword evidence="2" id="KW-0645">Protease</keyword>
<dbReference type="GO" id="GO:0006508">
    <property type="term" value="P:proteolysis"/>
    <property type="evidence" value="ECO:0007669"/>
    <property type="project" value="UniProtKB-KW"/>
</dbReference>
<dbReference type="PROSITE" id="PS50600">
    <property type="entry name" value="ULP_PROTEASE"/>
    <property type="match status" value="1"/>
</dbReference>
<feature type="region of interest" description="Disordered" evidence="4">
    <location>
        <begin position="242"/>
        <end position="270"/>
    </location>
</feature>
<protein>
    <recommendedName>
        <fullName evidence="5">Ubiquitin-like protease family profile domain-containing protein</fullName>
    </recommendedName>
</protein>
<evidence type="ECO:0000256" key="2">
    <source>
        <dbReference type="ARBA" id="ARBA00022670"/>
    </source>
</evidence>
<dbReference type="OrthoDB" id="1108718at2759"/>
<feature type="domain" description="Ubiquitin-like protease family profile" evidence="5">
    <location>
        <begin position="424"/>
        <end position="615"/>
    </location>
</feature>
<dbReference type="InterPro" id="IPR038765">
    <property type="entry name" value="Papain-like_cys_pep_sf"/>
</dbReference>
<feature type="region of interest" description="Disordered" evidence="4">
    <location>
        <begin position="1"/>
        <end position="44"/>
    </location>
</feature>
<evidence type="ECO:0000313" key="7">
    <source>
        <dbReference type="Proteomes" id="UP000886595"/>
    </source>
</evidence>
<feature type="compositionally biased region" description="Acidic residues" evidence="4">
    <location>
        <begin position="17"/>
        <end position="29"/>
    </location>
</feature>
<dbReference type="SUPFAM" id="SSF54001">
    <property type="entry name" value="Cysteine proteinases"/>
    <property type="match status" value="1"/>
</dbReference>